<protein>
    <submittedName>
        <fullName evidence="1">Uncharacterized protein</fullName>
    </submittedName>
</protein>
<organism evidence="1 2">
    <name type="scientific">Streptomyces gamaensis</name>
    <dbReference type="NCBI Taxonomy" id="1763542"/>
    <lineage>
        <taxon>Bacteria</taxon>
        <taxon>Bacillati</taxon>
        <taxon>Actinomycetota</taxon>
        <taxon>Actinomycetes</taxon>
        <taxon>Kitasatosporales</taxon>
        <taxon>Streptomycetaceae</taxon>
        <taxon>Streptomyces</taxon>
    </lineage>
</organism>
<sequence length="94" mass="9813">MSSESVRIGAVVAEIEGLYAALCGGGAAARRERLIADLARAGRRLAELAVVPAPQGAAPGAPARSRWRRRRVLAARGAAWILARTGGGSAQRRR</sequence>
<dbReference type="RefSeq" id="WP_390320721.1">
    <property type="nucleotide sequence ID" value="NZ_JBHSPB010000025.1"/>
</dbReference>
<keyword evidence="2" id="KW-1185">Reference proteome</keyword>
<comment type="caution">
    <text evidence="1">The sequence shown here is derived from an EMBL/GenBank/DDBJ whole genome shotgun (WGS) entry which is preliminary data.</text>
</comment>
<reference evidence="2" key="1">
    <citation type="journal article" date="2019" name="Int. J. Syst. Evol. Microbiol.">
        <title>The Global Catalogue of Microorganisms (GCM) 10K type strain sequencing project: providing services to taxonomists for standard genome sequencing and annotation.</title>
        <authorList>
            <consortium name="The Broad Institute Genomics Platform"/>
            <consortium name="The Broad Institute Genome Sequencing Center for Infectious Disease"/>
            <person name="Wu L."/>
            <person name="Ma J."/>
        </authorList>
    </citation>
    <scope>NUCLEOTIDE SEQUENCE [LARGE SCALE GENOMIC DNA]</scope>
    <source>
        <strain evidence="2">CGMCC 4.7304</strain>
    </source>
</reference>
<accession>A0ABW0ZCF5</accession>
<evidence type="ECO:0000313" key="2">
    <source>
        <dbReference type="Proteomes" id="UP001596083"/>
    </source>
</evidence>
<name>A0ABW0ZCF5_9ACTN</name>
<evidence type="ECO:0000313" key="1">
    <source>
        <dbReference type="EMBL" id="MFC5724255.1"/>
    </source>
</evidence>
<dbReference type="Proteomes" id="UP001596083">
    <property type="component" value="Unassembled WGS sequence"/>
</dbReference>
<gene>
    <name evidence="1" type="ORF">ACFP1Z_29275</name>
</gene>
<dbReference type="EMBL" id="JBHSPB010000025">
    <property type="protein sequence ID" value="MFC5724255.1"/>
    <property type="molecule type" value="Genomic_DNA"/>
</dbReference>
<proteinExistence type="predicted"/>